<accession>A0A366HRZ8</accession>
<feature type="domain" description="UspA" evidence="2">
    <location>
        <begin position="2"/>
        <end position="132"/>
    </location>
</feature>
<name>A0A366HRZ8_9BACT</name>
<organism evidence="3 4">
    <name type="scientific">Roseimicrobium gellanilyticum</name>
    <dbReference type="NCBI Taxonomy" id="748857"/>
    <lineage>
        <taxon>Bacteria</taxon>
        <taxon>Pseudomonadati</taxon>
        <taxon>Verrucomicrobiota</taxon>
        <taxon>Verrucomicrobiia</taxon>
        <taxon>Verrucomicrobiales</taxon>
        <taxon>Verrucomicrobiaceae</taxon>
        <taxon>Roseimicrobium</taxon>
    </lineage>
</organism>
<evidence type="ECO:0000313" key="4">
    <source>
        <dbReference type="Proteomes" id="UP000253426"/>
    </source>
</evidence>
<dbReference type="Pfam" id="PF00582">
    <property type="entry name" value="Usp"/>
    <property type="match status" value="2"/>
</dbReference>
<reference evidence="3 4" key="1">
    <citation type="submission" date="2018-06" db="EMBL/GenBank/DDBJ databases">
        <title>Genomic Encyclopedia of Type Strains, Phase IV (KMG-IV): sequencing the most valuable type-strain genomes for metagenomic binning, comparative biology and taxonomic classification.</title>
        <authorList>
            <person name="Goeker M."/>
        </authorList>
    </citation>
    <scope>NUCLEOTIDE SEQUENCE [LARGE SCALE GENOMIC DNA]</scope>
    <source>
        <strain evidence="3 4">DSM 25532</strain>
    </source>
</reference>
<dbReference type="RefSeq" id="WP_170156978.1">
    <property type="nucleotide sequence ID" value="NZ_QNRR01000002.1"/>
</dbReference>
<dbReference type="AlphaFoldDB" id="A0A366HRZ8"/>
<protein>
    <submittedName>
        <fullName evidence="3">Nucleotide-binding universal stress UspA family protein</fullName>
    </submittedName>
</protein>
<gene>
    <name evidence="3" type="ORF">DES53_102843</name>
</gene>
<evidence type="ECO:0000259" key="2">
    <source>
        <dbReference type="Pfam" id="PF00582"/>
    </source>
</evidence>
<dbReference type="InterPro" id="IPR014729">
    <property type="entry name" value="Rossmann-like_a/b/a_fold"/>
</dbReference>
<keyword evidence="4" id="KW-1185">Reference proteome</keyword>
<comment type="caution">
    <text evidence="3">The sequence shown here is derived from an EMBL/GenBank/DDBJ whole genome shotgun (WGS) entry which is preliminary data.</text>
</comment>
<dbReference type="EMBL" id="QNRR01000002">
    <property type="protein sequence ID" value="RBP46452.1"/>
    <property type="molecule type" value="Genomic_DNA"/>
</dbReference>
<dbReference type="CDD" id="cd00293">
    <property type="entry name" value="USP-like"/>
    <property type="match status" value="2"/>
</dbReference>
<dbReference type="Gene3D" id="3.40.50.620">
    <property type="entry name" value="HUPs"/>
    <property type="match status" value="2"/>
</dbReference>
<dbReference type="PANTHER" id="PTHR46268:SF6">
    <property type="entry name" value="UNIVERSAL STRESS PROTEIN UP12"/>
    <property type="match status" value="1"/>
</dbReference>
<dbReference type="InterPro" id="IPR006016">
    <property type="entry name" value="UspA"/>
</dbReference>
<dbReference type="InterPro" id="IPR006015">
    <property type="entry name" value="Universal_stress_UspA"/>
</dbReference>
<evidence type="ECO:0000313" key="3">
    <source>
        <dbReference type="EMBL" id="RBP46452.1"/>
    </source>
</evidence>
<evidence type="ECO:0000256" key="1">
    <source>
        <dbReference type="ARBA" id="ARBA00008791"/>
    </source>
</evidence>
<proteinExistence type="inferred from homology"/>
<dbReference type="PANTHER" id="PTHR46268">
    <property type="entry name" value="STRESS RESPONSE PROTEIN NHAX"/>
    <property type="match status" value="1"/>
</dbReference>
<comment type="similarity">
    <text evidence="1">Belongs to the universal stress protein A family.</text>
</comment>
<feature type="domain" description="UspA" evidence="2">
    <location>
        <begin position="149"/>
        <end position="290"/>
    </location>
</feature>
<dbReference type="SUPFAM" id="SSF52402">
    <property type="entry name" value="Adenine nucleotide alpha hydrolases-like"/>
    <property type="match status" value="2"/>
</dbReference>
<sequence>MKVLCGTDFSEPAKDAAEVASYVAAKLKHPLKLVHCVADWLAPAEYPVVESLHSHGQNLLDAEADRICAPGQRVETTVMHGSAGHHLIEEGDDDTALVVMGATGKGITERLLVGSVAEHVAESVITPTLVVRHAEPLLQWLQNGKALKVLCASDVSESEDALPRAIEKLLLLGPIDLECAHFVQMNAKMVQSGEWMVGDSDFTTPANKETTAVQEKVKKRFDEAIGVVPRAVHVLPSWGNPAYDLVAVAQRAKADLIVVGSHHRHGLQRLKHPSFSRRVLAHGHTNVLCVYLGEAELESKVSATSRKAGQKAGVPAGV</sequence>
<dbReference type="Proteomes" id="UP000253426">
    <property type="component" value="Unassembled WGS sequence"/>
</dbReference>
<dbReference type="PRINTS" id="PR01438">
    <property type="entry name" value="UNVRSLSTRESS"/>
</dbReference>